<dbReference type="Gene3D" id="2.40.170.20">
    <property type="entry name" value="TonB-dependent receptor, beta-barrel domain"/>
    <property type="match status" value="1"/>
</dbReference>
<dbReference type="InterPro" id="IPR023996">
    <property type="entry name" value="TonB-dep_OMP_SusC/RagA"/>
</dbReference>
<dbReference type="NCBIfam" id="TIGR04056">
    <property type="entry name" value="OMP_RagA_SusC"/>
    <property type="match status" value="1"/>
</dbReference>
<keyword evidence="3 7" id="KW-1134">Transmembrane beta strand</keyword>
<dbReference type="Gene3D" id="2.170.130.10">
    <property type="entry name" value="TonB-dependent receptor, plug domain"/>
    <property type="match status" value="1"/>
</dbReference>
<evidence type="ECO:0000313" key="11">
    <source>
        <dbReference type="EMBL" id="OXB20441.1"/>
    </source>
</evidence>
<evidence type="ECO:0000256" key="4">
    <source>
        <dbReference type="ARBA" id="ARBA00022692"/>
    </source>
</evidence>
<evidence type="ECO:0000256" key="2">
    <source>
        <dbReference type="ARBA" id="ARBA00022448"/>
    </source>
</evidence>
<comment type="similarity">
    <text evidence="7">Belongs to the TonB-dependent receptor family.</text>
</comment>
<dbReference type="AlphaFoldDB" id="A0A1S1J4H2"/>
<keyword evidence="13" id="KW-1185">Reference proteome</keyword>
<keyword evidence="5 7" id="KW-0472">Membrane</keyword>
<name>A0A1S1J4H2_9FLAO</name>
<evidence type="ECO:0000256" key="1">
    <source>
        <dbReference type="ARBA" id="ARBA00004571"/>
    </source>
</evidence>
<dbReference type="RefSeq" id="WP_017497633.1">
    <property type="nucleotide sequence ID" value="NZ_MIKE01000029.1"/>
</dbReference>
<dbReference type="InterPro" id="IPR008969">
    <property type="entry name" value="CarboxyPept-like_regulatory"/>
</dbReference>
<proteinExistence type="inferred from homology"/>
<keyword evidence="8" id="KW-0732">Signal</keyword>
<dbReference type="EMBL" id="MUHG01000014">
    <property type="protein sequence ID" value="OXB20441.1"/>
    <property type="molecule type" value="Genomic_DNA"/>
</dbReference>
<dbReference type="SUPFAM" id="SSF49464">
    <property type="entry name" value="Carboxypeptidase regulatory domain-like"/>
    <property type="match status" value="1"/>
</dbReference>
<dbReference type="Gene3D" id="2.60.40.1120">
    <property type="entry name" value="Carboxypeptidase-like, regulatory domain"/>
    <property type="match status" value="1"/>
</dbReference>
<sequence length="1010" mass="109236">MKKIFLIFMIVFTAQVSLAQVKSIKGVITDSDGMPLPGASVAVQGGQKGTTSDFDGVYSIEVQKGQTLVFTYVGLETQSIVVGDAATINVKMLQAASNALTEVVVTSLGIKKTRKSLTYAAQELKGEELTRVRDANVINTIAGKIAGVAVTKSSAGTGGSTKVDIRGSSSATNNQPLYVIDGIPMLNSGSGQPNDTFGSLNGGNRDGGDVVSLINPDDYDGMTVLKGAAASVLYGSQGANGVILLSSKKGKVGQSSFSGSSVTTFESAAYLPKFQKDYAARTGEDESWGTKQNIKDHVKDFFQTGVTQITSVGYSAATENSSTALTYANTSGSGIIPGNGIKRNNFGIRQTAKFFDNKLTVGVTGNYTTQSIANKPVNGLYFNPLTGVYLMPRGNDFNYYKNNYEVFNPTRNLMAQNWMTNRDIMQNPYWAINRNKSEDTNTFFNGAISASYKANEWLTIASRYSYNRVDSGFEKRIFATTQGTLSHANGRYISNDAVSTQRYGDLIATINTKFSDDFSFNANIGTSITNTMTNDRTILDSGIGAGLKITNWFTLNNFVNNTGNYQTIDSKREIQSVFAATTLGYKDMLFLDVAARNDWSSTLVNTNKGSYFYPSVGLTGILSEMFKMPESVSFAKVRATYAQVGNDVAAFVTTPVDLYVPGNNSTQPQVGLQRGTTLKPELKSEYEFGTEWRFLNNRFGIELSYYNSTTKNQYFQSAAPDGSPEGVRFYGFNAGSIENKGFEIVVNAGIVKGDKFSWDSSVNFSQNKNKVKELPASSKGIVNLTVPGVNNYQYSLIEGRPFGVIMGKNILKDDQGRILLDKDGKIQGTEGFTEVGNSNPDFMLGFSNTFKVGSFFANVLIDGRFGGNVMSMTEAQNDFFGVSKATGDARNAGGVPVNAIKPDGTVVTNIPAEDYYKKVGGRDGITGEYVYKATNVSVREISVGYTFNPKKLPVFQTASISLIARNLFFIYKDAPFDPNIALSTGEGLQGIDIYGLPSTRSIGLNLNVTF</sequence>
<reference evidence="12" key="1">
    <citation type="submission" date="2016-09" db="EMBL/GenBank/DDBJ databases">
        <authorList>
            <person name="Chen S."/>
            <person name="Walker E."/>
        </authorList>
    </citation>
    <scope>NUCLEOTIDE SEQUENCE [LARGE SCALE GENOMIC DNA]</scope>
    <source>
        <strain evidence="12">MSU</strain>
    </source>
</reference>
<dbReference type="Proteomes" id="UP000198319">
    <property type="component" value="Unassembled WGS sequence"/>
</dbReference>
<evidence type="ECO:0000256" key="3">
    <source>
        <dbReference type="ARBA" id="ARBA00022452"/>
    </source>
</evidence>
<keyword evidence="4 7" id="KW-0812">Transmembrane</keyword>
<dbReference type="STRING" id="1278819.BHE19_19685"/>
<protein>
    <submittedName>
        <fullName evidence="10">SusC/RagA family TonB-linked outer membrane protein</fullName>
    </submittedName>
</protein>
<dbReference type="InterPro" id="IPR037066">
    <property type="entry name" value="Plug_dom_sf"/>
</dbReference>
<feature type="chain" id="PRO_5010229375" evidence="8">
    <location>
        <begin position="20"/>
        <end position="1010"/>
    </location>
</feature>
<dbReference type="InterPro" id="IPR012910">
    <property type="entry name" value="Plug_dom"/>
</dbReference>
<accession>A0A1S1J4H2</accession>
<evidence type="ECO:0000256" key="8">
    <source>
        <dbReference type="SAM" id="SignalP"/>
    </source>
</evidence>
<gene>
    <name evidence="11" type="ORF">B0A71_07435</name>
    <name evidence="10" type="ORF">BHE19_19685</name>
</gene>
<dbReference type="PROSITE" id="PS52016">
    <property type="entry name" value="TONB_DEPENDENT_REC_3"/>
    <property type="match status" value="1"/>
</dbReference>
<evidence type="ECO:0000313" key="13">
    <source>
        <dbReference type="Proteomes" id="UP000198319"/>
    </source>
</evidence>
<dbReference type="EMBL" id="MIKE01000029">
    <property type="protein sequence ID" value="OHT43193.1"/>
    <property type="molecule type" value="Genomic_DNA"/>
</dbReference>
<feature type="signal peptide" evidence="8">
    <location>
        <begin position="1"/>
        <end position="19"/>
    </location>
</feature>
<reference evidence="10" key="2">
    <citation type="submission" date="2016-09" db="EMBL/GenBank/DDBJ databases">
        <authorList>
            <person name="Capua I."/>
            <person name="De Benedictis P."/>
            <person name="Joannis T."/>
            <person name="Lombin L.H."/>
            <person name="Cattoli G."/>
        </authorList>
    </citation>
    <scope>NUCLEOTIDE SEQUENCE [LARGE SCALE GENOMIC DNA]</scope>
    <source>
        <strain evidence="10">MSU</strain>
    </source>
</reference>
<evidence type="ECO:0000256" key="7">
    <source>
        <dbReference type="PROSITE-ProRule" id="PRU01360"/>
    </source>
</evidence>
<feature type="domain" description="TonB-dependent receptor plug" evidence="9">
    <location>
        <begin position="115"/>
        <end position="242"/>
    </location>
</feature>
<evidence type="ECO:0000313" key="10">
    <source>
        <dbReference type="EMBL" id="OHT43193.1"/>
    </source>
</evidence>
<evidence type="ECO:0000256" key="5">
    <source>
        <dbReference type="ARBA" id="ARBA00023136"/>
    </source>
</evidence>
<dbReference type="GO" id="GO:0009279">
    <property type="term" value="C:cell outer membrane"/>
    <property type="evidence" value="ECO:0007669"/>
    <property type="project" value="UniProtKB-SubCell"/>
</dbReference>
<dbReference type="InterPro" id="IPR036942">
    <property type="entry name" value="Beta-barrel_TonB_sf"/>
</dbReference>
<dbReference type="Pfam" id="PF13715">
    <property type="entry name" value="CarbopepD_reg_2"/>
    <property type="match status" value="1"/>
</dbReference>
<reference evidence="11 13" key="3">
    <citation type="submission" date="2016-11" db="EMBL/GenBank/DDBJ databases">
        <title>Whole genomes of Flavobacteriaceae.</title>
        <authorList>
            <person name="Stine C."/>
            <person name="Li C."/>
            <person name="Tadesse D."/>
        </authorList>
    </citation>
    <scope>NUCLEOTIDE SEQUENCE [LARGE SCALE GENOMIC DNA]</scope>
    <source>
        <strain evidence="11 13">ATCC BAA-2541</strain>
    </source>
</reference>
<keyword evidence="2 7" id="KW-0813">Transport</keyword>
<keyword evidence="6 7" id="KW-0998">Cell outer membrane</keyword>
<dbReference type="Pfam" id="PF07715">
    <property type="entry name" value="Plug"/>
    <property type="match status" value="1"/>
</dbReference>
<comment type="subcellular location">
    <subcellularLocation>
        <location evidence="1 7">Cell outer membrane</location>
        <topology evidence="1 7">Multi-pass membrane protein</topology>
    </subcellularLocation>
</comment>
<evidence type="ECO:0000313" key="12">
    <source>
        <dbReference type="Proteomes" id="UP000180252"/>
    </source>
</evidence>
<comment type="caution">
    <text evidence="10">The sequence shown here is derived from an EMBL/GenBank/DDBJ whole genome shotgun (WGS) entry which is preliminary data.</text>
</comment>
<organism evidence="10 12">
    <name type="scientific">Flavobacterium tructae</name>
    <dbReference type="NCBI Taxonomy" id="1114873"/>
    <lineage>
        <taxon>Bacteria</taxon>
        <taxon>Pseudomonadati</taxon>
        <taxon>Bacteroidota</taxon>
        <taxon>Flavobacteriia</taxon>
        <taxon>Flavobacteriales</taxon>
        <taxon>Flavobacteriaceae</taxon>
        <taxon>Flavobacterium</taxon>
    </lineage>
</organism>
<evidence type="ECO:0000256" key="6">
    <source>
        <dbReference type="ARBA" id="ARBA00023237"/>
    </source>
</evidence>
<evidence type="ECO:0000259" key="9">
    <source>
        <dbReference type="Pfam" id="PF07715"/>
    </source>
</evidence>
<dbReference type="OrthoDB" id="9768177at2"/>
<dbReference type="Proteomes" id="UP000180252">
    <property type="component" value="Unassembled WGS sequence"/>
</dbReference>
<dbReference type="InterPro" id="IPR039426">
    <property type="entry name" value="TonB-dep_rcpt-like"/>
</dbReference>
<dbReference type="SUPFAM" id="SSF56935">
    <property type="entry name" value="Porins"/>
    <property type="match status" value="1"/>
</dbReference>